<feature type="domain" description="Prenyltransferase alpha-alpha toroid" evidence="11">
    <location>
        <begin position="133"/>
        <end position="511"/>
    </location>
</feature>
<dbReference type="CDD" id="cd02893">
    <property type="entry name" value="FTase"/>
    <property type="match status" value="1"/>
</dbReference>
<evidence type="ECO:0000256" key="5">
    <source>
        <dbReference type="ARBA" id="ARBA00022679"/>
    </source>
</evidence>
<dbReference type="InParanoid" id="A0A2J6T816"/>
<evidence type="ECO:0000256" key="10">
    <source>
        <dbReference type="SAM" id="MobiDB-lite"/>
    </source>
</evidence>
<accession>A0A2J6T816</accession>
<keyword evidence="4 9" id="KW-0637">Prenyltransferase</keyword>
<dbReference type="InterPro" id="IPR001330">
    <property type="entry name" value="Prenyltrans"/>
</dbReference>
<evidence type="ECO:0000256" key="2">
    <source>
        <dbReference type="ARBA" id="ARBA00012702"/>
    </source>
</evidence>
<comment type="function">
    <text evidence="9">Catalyzes the transfer of a farnesyl moiety from farnesyl diphosphate to a cysteine at the fourth position from the C-terminus of several proteins. The beta subunit is responsible for peptide-binding.</text>
</comment>
<keyword evidence="13" id="KW-1185">Reference proteome</keyword>
<dbReference type="Pfam" id="PF00432">
    <property type="entry name" value="Prenyltrans"/>
    <property type="match status" value="1"/>
</dbReference>
<evidence type="ECO:0000256" key="8">
    <source>
        <dbReference type="ARBA" id="ARBA00022833"/>
    </source>
</evidence>
<evidence type="ECO:0000256" key="6">
    <source>
        <dbReference type="ARBA" id="ARBA00022723"/>
    </source>
</evidence>
<dbReference type="InterPro" id="IPR008930">
    <property type="entry name" value="Terpenoid_cyclase/PrenylTrfase"/>
</dbReference>
<dbReference type="RefSeq" id="XP_024736065.1">
    <property type="nucleotide sequence ID" value="XM_024874935.1"/>
</dbReference>
<evidence type="ECO:0000256" key="9">
    <source>
        <dbReference type="RuleBase" id="RU365056"/>
    </source>
</evidence>
<evidence type="ECO:0000313" key="12">
    <source>
        <dbReference type="EMBL" id="PMD59161.1"/>
    </source>
</evidence>
<dbReference type="InterPro" id="IPR026872">
    <property type="entry name" value="FTB"/>
</dbReference>
<dbReference type="GeneID" id="36583015"/>
<dbReference type="FunFam" id="1.50.10.20:FF:000014">
    <property type="entry name" value="Protein farnesyltransferase subunit beta"/>
    <property type="match status" value="1"/>
</dbReference>
<evidence type="ECO:0000259" key="11">
    <source>
        <dbReference type="Pfam" id="PF00432"/>
    </source>
</evidence>
<dbReference type="SUPFAM" id="SSF48239">
    <property type="entry name" value="Terpenoid cyclases/Protein prenyltransferases"/>
    <property type="match status" value="1"/>
</dbReference>
<dbReference type="PANTHER" id="PTHR11774:SF6">
    <property type="entry name" value="PROTEIN FARNESYLTRANSFERASE SUBUNIT BETA"/>
    <property type="match status" value="1"/>
</dbReference>
<dbReference type="Gene3D" id="1.50.10.20">
    <property type="match status" value="1"/>
</dbReference>
<evidence type="ECO:0000256" key="7">
    <source>
        <dbReference type="ARBA" id="ARBA00022737"/>
    </source>
</evidence>
<dbReference type="GO" id="GO:0005965">
    <property type="term" value="C:protein farnesyltransferase complex"/>
    <property type="evidence" value="ECO:0007669"/>
    <property type="project" value="UniProtKB-UniRule"/>
</dbReference>
<organism evidence="12 13">
    <name type="scientific">Hyaloscypha bicolor E</name>
    <dbReference type="NCBI Taxonomy" id="1095630"/>
    <lineage>
        <taxon>Eukaryota</taxon>
        <taxon>Fungi</taxon>
        <taxon>Dikarya</taxon>
        <taxon>Ascomycota</taxon>
        <taxon>Pezizomycotina</taxon>
        <taxon>Leotiomycetes</taxon>
        <taxon>Helotiales</taxon>
        <taxon>Hyaloscyphaceae</taxon>
        <taxon>Hyaloscypha</taxon>
        <taxon>Hyaloscypha bicolor</taxon>
    </lineage>
</organism>
<dbReference type="PANTHER" id="PTHR11774">
    <property type="entry name" value="GERANYLGERANYL TRANSFERASE TYPE BETA SUBUNIT"/>
    <property type="match status" value="1"/>
</dbReference>
<dbReference type="EC" id="2.5.1.58" evidence="2 9"/>
<evidence type="ECO:0000313" key="13">
    <source>
        <dbReference type="Proteomes" id="UP000235371"/>
    </source>
</evidence>
<dbReference type="GO" id="GO:0004660">
    <property type="term" value="F:protein farnesyltransferase activity"/>
    <property type="evidence" value="ECO:0007669"/>
    <property type="project" value="UniProtKB-UniRule"/>
</dbReference>
<evidence type="ECO:0000256" key="4">
    <source>
        <dbReference type="ARBA" id="ARBA00022602"/>
    </source>
</evidence>
<dbReference type="OrthoDB" id="10261146at2759"/>
<comment type="catalytic activity">
    <reaction evidence="9">
        <text>L-cysteinyl-[protein] + (2E,6E)-farnesyl diphosphate = S-(2E,6E)-farnesyl-L-cysteinyl-[protein] + diphosphate</text>
        <dbReference type="Rhea" id="RHEA:13345"/>
        <dbReference type="Rhea" id="RHEA-COMP:10131"/>
        <dbReference type="Rhea" id="RHEA-COMP:11535"/>
        <dbReference type="ChEBI" id="CHEBI:29950"/>
        <dbReference type="ChEBI" id="CHEBI:33019"/>
        <dbReference type="ChEBI" id="CHEBI:86019"/>
        <dbReference type="ChEBI" id="CHEBI:175763"/>
    </reaction>
</comment>
<dbReference type="GO" id="GO:0097354">
    <property type="term" value="P:prenylation"/>
    <property type="evidence" value="ECO:0007669"/>
    <property type="project" value="UniProtKB-UniRule"/>
</dbReference>
<evidence type="ECO:0000256" key="1">
    <source>
        <dbReference type="ARBA" id="ARBA00010497"/>
    </source>
</evidence>
<comment type="similarity">
    <text evidence="1 9">Belongs to the protein prenyltransferase subunit beta family.</text>
</comment>
<gene>
    <name evidence="12" type="ORF">K444DRAFT_530931</name>
</gene>
<comment type="cofactor">
    <cofactor evidence="9">
        <name>Zn(2+)</name>
        <dbReference type="ChEBI" id="CHEBI:29105"/>
    </cofactor>
    <text evidence="9">Binds 1 zinc ion per subunit.</text>
</comment>
<sequence>MQFLIKGQKHRHRVVFKRRAMTGSDPSSSASRSVEESLHGDTQYRQPYLAGPSSVGGEEAVEFVLSSPRLATMSTKTARASMVPDLFTSLPYIRDLLNTQSSQIQEETIQECLPFLSGLEPGAIYNDYGVPHLERKRHIQFLHKSLKKLPAPYVAADASRPWMFYWALAGLSALGEDVSQYREPLISTVRPIQNATGGFGGGNGQMSHLAPTYAIVLALAIVGGKEALDIIDRRAMWKWLGALKQLDGGFQVSVGGEEDIRGAYCAAVIITLLDLPLELPRDSPAWSGEGAILLTGLAEWVRRCQTFEGGFSGLPDVEAHGAYAFCALACLCILGDPHVMIPKYIDVPRLMSWLSARQYAPEGGFSGRTNKLVDGCYSHWVGSCWPLLEACLDGPFRSFAGGPRPAATKSLGSLYSREGLIRYILCCCQDRTRRGGLRDKPSHSSDSYHTCYVLAGLSSAQHKWHFNTTETKTETSGNLASPYQWTCEPFVGEEQIYNEGDRVGTLHPVFVIPEGAAEETRAYFASKGGF</sequence>
<keyword evidence="6 9" id="KW-0479">Metal-binding</keyword>
<feature type="region of interest" description="Disordered" evidence="10">
    <location>
        <begin position="18"/>
        <end position="54"/>
    </location>
</feature>
<dbReference type="AlphaFoldDB" id="A0A2J6T816"/>
<dbReference type="InterPro" id="IPR045089">
    <property type="entry name" value="PGGT1B-like"/>
</dbReference>
<comment type="subunit">
    <text evidence="9">Heterodimer of an alpha and a beta subunit.</text>
</comment>
<name>A0A2J6T816_9HELO</name>
<keyword evidence="8 9" id="KW-0862">Zinc</keyword>
<dbReference type="Proteomes" id="UP000235371">
    <property type="component" value="Unassembled WGS sequence"/>
</dbReference>
<keyword evidence="5 9" id="KW-0808">Transferase</keyword>
<dbReference type="FunCoup" id="A0A2J6T816">
    <property type="interactions" value="721"/>
</dbReference>
<keyword evidence="7" id="KW-0677">Repeat</keyword>
<protein>
    <recommendedName>
        <fullName evidence="3 9">Protein farnesyltransferase subunit beta</fullName>
        <shortName evidence="9">FTase-beta</shortName>
        <ecNumber evidence="2 9">2.5.1.58</ecNumber>
    </recommendedName>
</protein>
<evidence type="ECO:0000256" key="3">
    <source>
        <dbReference type="ARBA" id="ARBA00015798"/>
    </source>
</evidence>
<proteinExistence type="inferred from homology"/>
<dbReference type="STRING" id="1095630.A0A2J6T816"/>
<dbReference type="EMBL" id="KZ613817">
    <property type="protein sequence ID" value="PMD59161.1"/>
    <property type="molecule type" value="Genomic_DNA"/>
</dbReference>
<dbReference type="GO" id="GO:0008270">
    <property type="term" value="F:zinc ion binding"/>
    <property type="evidence" value="ECO:0007669"/>
    <property type="project" value="UniProtKB-UniRule"/>
</dbReference>
<reference evidence="12 13" key="1">
    <citation type="submission" date="2016-04" db="EMBL/GenBank/DDBJ databases">
        <title>A degradative enzymes factory behind the ericoid mycorrhizal symbiosis.</title>
        <authorList>
            <consortium name="DOE Joint Genome Institute"/>
            <person name="Martino E."/>
            <person name="Morin E."/>
            <person name="Grelet G."/>
            <person name="Kuo A."/>
            <person name="Kohler A."/>
            <person name="Daghino S."/>
            <person name="Barry K."/>
            <person name="Choi C."/>
            <person name="Cichocki N."/>
            <person name="Clum A."/>
            <person name="Copeland A."/>
            <person name="Hainaut M."/>
            <person name="Haridas S."/>
            <person name="Labutti K."/>
            <person name="Lindquist E."/>
            <person name="Lipzen A."/>
            <person name="Khouja H.-R."/>
            <person name="Murat C."/>
            <person name="Ohm R."/>
            <person name="Olson A."/>
            <person name="Spatafora J."/>
            <person name="Veneault-Fourrey C."/>
            <person name="Henrissat B."/>
            <person name="Grigoriev I."/>
            <person name="Martin F."/>
            <person name="Perotto S."/>
        </authorList>
    </citation>
    <scope>NUCLEOTIDE SEQUENCE [LARGE SCALE GENOMIC DNA]</scope>
    <source>
        <strain evidence="12 13">E</strain>
    </source>
</reference>